<sequence length="99" mass="11331">MKCANLVQLYLQKEDDLGKISKIDIYGMGGVAGFPLNYYPYYGKLLQPSYLQPLIAVQLTNITMDTEVRIECKALGENIKYSDKDRFQGRFDIKVEIKS</sequence>
<comment type="subcellular location">
    <subcellularLocation>
        <location evidence="1">Cell membrane</location>
        <topology evidence="1">Single-pass type II membrane protein</topology>
    </subcellularLocation>
</comment>
<dbReference type="Gene3D" id="2.60.40.1660">
    <property type="entry name" value="Na, k-atpase alpha subunit"/>
    <property type="match status" value="1"/>
</dbReference>
<keyword evidence="16" id="KW-0739">Sodium transport</keyword>
<evidence type="ECO:0000256" key="1">
    <source>
        <dbReference type="ARBA" id="ARBA00004401"/>
    </source>
</evidence>
<keyword evidence="12" id="KW-0406">Ion transport</keyword>
<evidence type="ECO:0000256" key="8">
    <source>
        <dbReference type="ARBA" id="ARBA00022958"/>
    </source>
</evidence>
<keyword evidence="8" id="KW-0630">Potassium</keyword>
<keyword evidence="14" id="KW-1015">Disulfide bond</keyword>
<keyword evidence="9" id="KW-0735">Signal-anchor</keyword>
<keyword evidence="13" id="KW-0472">Membrane</keyword>
<keyword evidence="3" id="KW-0813">Transport</keyword>
<dbReference type="PANTHER" id="PTHR11523:SF10">
    <property type="entry name" value="SODIUM_POTASSIUM-TRANSPORTING ATPASE SUBUNIT BETA-1"/>
    <property type="match status" value="1"/>
</dbReference>
<name>A0ABN9MA81_9NEOB</name>
<evidence type="ECO:0000256" key="13">
    <source>
        <dbReference type="ARBA" id="ARBA00023136"/>
    </source>
</evidence>
<evidence type="ECO:0000256" key="2">
    <source>
        <dbReference type="ARBA" id="ARBA00005876"/>
    </source>
</evidence>
<reference evidence="17" key="1">
    <citation type="submission" date="2023-07" db="EMBL/GenBank/DDBJ databases">
        <authorList>
            <person name="Stuckert A."/>
        </authorList>
    </citation>
    <scope>NUCLEOTIDE SEQUENCE</scope>
</reference>
<evidence type="ECO:0008006" key="19">
    <source>
        <dbReference type="Google" id="ProtNLM"/>
    </source>
</evidence>
<accession>A0ABN9MA81</accession>
<organism evidence="17 18">
    <name type="scientific">Ranitomeya imitator</name>
    <name type="common">mimic poison frog</name>
    <dbReference type="NCBI Taxonomy" id="111125"/>
    <lineage>
        <taxon>Eukaryota</taxon>
        <taxon>Metazoa</taxon>
        <taxon>Chordata</taxon>
        <taxon>Craniata</taxon>
        <taxon>Vertebrata</taxon>
        <taxon>Euteleostomi</taxon>
        <taxon>Amphibia</taxon>
        <taxon>Batrachia</taxon>
        <taxon>Anura</taxon>
        <taxon>Neobatrachia</taxon>
        <taxon>Hyloidea</taxon>
        <taxon>Dendrobatidae</taxon>
        <taxon>Dendrobatinae</taxon>
        <taxon>Ranitomeya</taxon>
    </lineage>
</organism>
<evidence type="ECO:0000256" key="5">
    <source>
        <dbReference type="ARBA" id="ARBA00022538"/>
    </source>
</evidence>
<keyword evidence="7" id="KW-0812">Transmembrane</keyword>
<proteinExistence type="inferred from homology"/>
<keyword evidence="18" id="KW-1185">Reference proteome</keyword>
<keyword evidence="11" id="KW-0915">Sodium</keyword>
<gene>
    <name evidence="17" type="ORF">RIMI_LOCUS18519977</name>
</gene>
<dbReference type="Pfam" id="PF00287">
    <property type="entry name" value="Na_K-ATPase"/>
    <property type="match status" value="1"/>
</dbReference>
<dbReference type="Proteomes" id="UP001176940">
    <property type="component" value="Unassembled WGS sequence"/>
</dbReference>
<keyword evidence="4" id="KW-1003">Cell membrane</keyword>
<evidence type="ECO:0000256" key="10">
    <source>
        <dbReference type="ARBA" id="ARBA00022989"/>
    </source>
</evidence>
<evidence type="ECO:0000256" key="11">
    <source>
        <dbReference type="ARBA" id="ARBA00023053"/>
    </source>
</evidence>
<evidence type="ECO:0000256" key="9">
    <source>
        <dbReference type="ARBA" id="ARBA00022968"/>
    </source>
</evidence>
<dbReference type="InterPro" id="IPR038702">
    <property type="entry name" value="Na/K_ATPase_sub_beta_sf"/>
</dbReference>
<keyword evidence="6" id="KW-0740">Sodium/potassium transport</keyword>
<evidence type="ECO:0000256" key="4">
    <source>
        <dbReference type="ARBA" id="ARBA00022475"/>
    </source>
</evidence>
<dbReference type="PANTHER" id="PTHR11523">
    <property type="entry name" value="SODIUM/POTASSIUM-DEPENDENT ATPASE BETA SUBUNIT"/>
    <property type="match status" value="1"/>
</dbReference>
<evidence type="ECO:0000256" key="3">
    <source>
        <dbReference type="ARBA" id="ARBA00022448"/>
    </source>
</evidence>
<evidence type="ECO:0000256" key="15">
    <source>
        <dbReference type="ARBA" id="ARBA00023180"/>
    </source>
</evidence>
<evidence type="ECO:0000313" key="17">
    <source>
        <dbReference type="EMBL" id="CAJ0963088.1"/>
    </source>
</evidence>
<evidence type="ECO:0000313" key="18">
    <source>
        <dbReference type="Proteomes" id="UP001176940"/>
    </source>
</evidence>
<keyword evidence="15" id="KW-0325">Glycoprotein</keyword>
<evidence type="ECO:0000256" key="12">
    <source>
        <dbReference type="ARBA" id="ARBA00023065"/>
    </source>
</evidence>
<protein>
    <recommendedName>
        <fullName evidence="19">Sodium/potassium-transporting ATPase subunit beta-1</fullName>
    </recommendedName>
</protein>
<dbReference type="EMBL" id="CAUEEQ010056717">
    <property type="protein sequence ID" value="CAJ0963088.1"/>
    <property type="molecule type" value="Genomic_DNA"/>
</dbReference>
<evidence type="ECO:0000256" key="14">
    <source>
        <dbReference type="ARBA" id="ARBA00023157"/>
    </source>
</evidence>
<keyword evidence="5" id="KW-0633">Potassium transport</keyword>
<dbReference type="InterPro" id="IPR000402">
    <property type="entry name" value="Na/K_ATPase_sub_beta"/>
</dbReference>
<evidence type="ECO:0000256" key="6">
    <source>
        <dbReference type="ARBA" id="ARBA00022607"/>
    </source>
</evidence>
<comment type="caution">
    <text evidence="17">The sequence shown here is derived from an EMBL/GenBank/DDBJ whole genome shotgun (WGS) entry which is preliminary data.</text>
</comment>
<evidence type="ECO:0000256" key="16">
    <source>
        <dbReference type="ARBA" id="ARBA00023201"/>
    </source>
</evidence>
<keyword evidence="10" id="KW-1133">Transmembrane helix</keyword>
<evidence type="ECO:0000256" key="7">
    <source>
        <dbReference type="ARBA" id="ARBA00022692"/>
    </source>
</evidence>
<comment type="similarity">
    <text evidence="2">Belongs to the X(+)/potassium ATPases subunit beta family.</text>
</comment>